<dbReference type="Pfam" id="PF00440">
    <property type="entry name" value="TetR_N"/>
    <property type="match status" value="1"/>
</dbReference>
<dbReference type="Gene3D" id="1.10.357.10">
    <property type="entry name" value="Tetracycline Repressor, domain 2"/>
    <property type="match status" value="1"/>
</dbReference>
<dbReference type="Gene3D" id="1.10.10.60">
    <property type="entry name" value="Homeodomain-like"/>
    <property type="match status" value="1"/>
</dbReference>
<evidence type="ECO:0000256" key="3">
    <source>
        <dbReference type="ARBA" id="ARBA00023163"/>
    </source>
</evidence>
<reference evidence="6 7" key="1">
    <citation type="submission" date="2019-07" db="EMBL/GenBank/DDBJ databases">
        <title>Analysis of the biochemical properties, biological activity and biotechnological potential of siderophores and biosurfactants produced by Antarctic psychrotolerant bacteria.</title>
        <authorList>
            <person name="Styczynski M."/>
            <person name="Krucon T."/>
            <person name="Decewicz P."/>
            <person name="Dziewit L."/>
        </authorList>
    </citation>
    <scope>NUCLEOTIDE SEQUENCE [LARGE SCALE GENOMIC DNA]</scope>
    <source>
        <strain evidence="6 7">ANT_H27</strain>
    </source>
</reference>
<sequence>MRAPRNSLSPELIVKASLKVLGREGSTGLSFRKLGSALNVDPTAIYRHFKNKDELILAVTDSLMVSALEEFEPLSDWLETIRDLMRRTRRVYMAHPQAAVLGVTRVTRRSGEMQIVEQILAALFRGGFEAPEAARLYRVIDDLNLAFAGLDAAFRILPSDEQEKDTGAWSEEYSRLEASDFPSIAAAAAELPDVGEDPTYELAVDLLLESIARRSAQMTSDDSGPAAG</sequence>
<dbReference type="AlphaFoldDB" id="A0A5B0EAI9"/>
<dbReference type="OrthoDB" id="3519192at2"/>
<evidence type="ECO:0000313" key="7">
    <source>
        <dbReference type="Proteomes" id="UP000323856"/>
    </source>
</evidence>
<keyword evidence="1" id="KW-0805">Transcription regulation</keyword>
<dbReference type="GO" id="GO:0045892">
    <property type="term" value="P:negative regulation of DNA-templated transcription"/>
    <property type="evidence" value="ECO:0007669"/>
    <property type="project" value="InterPro"/>
</dbReference>
<comment type="caution">
    <text evidence="6">The sequence shown here is derived from an EMBL/GenBank/DDBJ whole genome shotgun (WGS) entry which is preliminary data.</text>
</comment>
<evidence type="ECO:0000256" key="2">
    <source>
        <dbReference type="ARBA" id="ARBA00023125"/>
    </source>
</evidence>
<feature type="domain" description="HTH tetR-type" evidence="5">
    <location>
        <begin position="7"/>
        <end position="67"/>
    </location>
</feature>
<dbReference type="PANTHER" id="PTHR30055">
    <property type="entry name" value="HTH-TYPE TRANSCRIPTIONAL REGULATOR RUTR"/>
    <property type="match status" value="1"/>
</dbReference>
<dbReference type="Proteomes" id="UP000323856">
    <property type="component" value="Unassembled WGS sequence"/>
</dbReference>
<dbReference type="InterPro" id="IPR050109">
    <property type="entry name" value="HTH-type_TetR-like_transc_reg"/>
</dbReference>
<dbReference type="InterPro" id="IPR004111">
    <property type="entry name" value="Repressor_TetR_C"/>
</dbReference>
<keyword evidence="3" id="KW-0804">Transcription</keyword>
<dbReference type="EMBL" id="VOBL01000013">
    <property type="protein sequence ID" value="KAA0975903.1"/>
    <property type="molecule type" value="Genomic_DNA"/>
</dbReference>
<dbReference type="PANTHER" id="PTHR30055:SF151">
    <property type="entry name" value="TRANSCRIPTIONAL REGULATORY PROTEIN"/>
    <property type="match status" value="1"/>
</dbReference>
<protein>
    <submittedName>
        <fullName evidence="6">TetR/AcrR family transcriptional regulator</fullName>
    </submittedName>
</protein>
<dbReference type="GO" id="GO:0000976">
    <property type="term" value="F:transcription cis-regulatory region binding"/>
    <property type="evidence" value="ECO:0007669"/>
    <property type="project" value="TreeGrafter"/>
</dbReference>
<dbReference type="SUPFAM" id="SSF46689">
    <property type="entry name" value="Homeodomain-like"/>
    <property type="match status" value="1"/>
</dbReference>
<dbReference type="InterPro" id="IPR036271">
    <property type="entry name" value="Tet_transcr_reg_TetR-rel_C_sf"/>
</dbReference>
<evidence type="ECO:0000256" key="1">
    <source>
        <dbReference type="ARBA" id="ARBA00023015"/>
    </source>
</evidence>
<dbReference type="RefSeq" id="WP_149619992.1">
    <property type="nucleotide sequence ID" value="NZ_VOBL01000013.1"/>
</dbReference>
<dbReference type="Pfam" id="PF02909">
    <property type="entry name" value="TetR_C_1"/>
    <property type="match status" value="1"/>
</dbReference>
<dbReference type="PROSITE" id="PS50977">
    <property type="entry name" value="HTH_TETR_2"/>
    <property type="match status" value="1"/>
</dbReference>
<evidence type="ECO:0000313" key="6">
    <source>
        <dbReference type="EMBL" id="KAA0975903.1"/>
    </source>
</evidence>
<name>A0A5B0EAI9_9MICC</name>
<dbReference type="GO" id="GO:0003700">
    <property type="term" value="F:DNA-binding transcription factor activity"/>
    <property type="evidence" value="ECO:0007669"/>
    <property type="project" value="TreeGrafter"/>
</dbReference>
<dbReference type="InterPro" id="IPR009057">
    <property type="entry name" value="Homeodomain-like_sf"/>
</dbReference>
<dbReference type="InterPro" id="IPR001647">
    <property type="entry name" value="HTH_TetR"/>
</dbReference>
<feature type="DNA-binding region" description="H-T-H motif" evidence="4">
    <location>
        <begin position="30"/>
        <end position="49"/>
    </location>
</feature>
<keyword evidence="2 4" id="KW-0238">DNA-binding</keyword>
<proteinExistence type="predicted"/>
<evidence type="ECO:0000256" key="4">
    <source>
        <dbReference type="PROSITE-ProRule" id="PRU00335"/>
    </source>
</evidence>
<dbReference type="SUPFAM" id="SSF48498">
    <property type="entry name" value="Tetracyclin repressor-like, C-terminal domain"/>
    <property type="match status" value="1"/>
</dbReference>
<gene>
    <name evidence="6" type="ORF">FQ154_12640</name>
</gene>
<accession>A0A5B0EAI9</accession>
<dbReference type="PRINTS" id="PR00455">
    <property type="entry name" value="HTHTETR"/>
</dbReference>
<organism evidence="6 7">
    <name type="scientific">Paeniglutamicibacter gangotriensis</name>
    <dbReference type="NCBI Taxonomy" id="254787"/>
    <lineage>
        <taxon>Bacteria</taxon>
        <taxon>Bacillati</taxon>
        <taxon>Actinomycetota</taxon>
        <taxon>Actinomycetes</taxon>
        <taxon>Micrococcales</taxon>
        <taxon>Micrococcaceae</taxon>
        <taxon>Paeniglutamicibacter</taxon>
    </lineage>
</organism>
<evidence type="ECO:0000259" key="5">
    <source>
        <dbReference type="PROSITE" id="PS50977"/>
    </source>
</evidence>